<evidence type="ECO:0000259" key="6">
    <source>
        <dbReference type="Pfam" id="PF02826"/>
    </source>
</evidence>
<dbReference type="PANTHER" id="PTHR10996">
    <property type="entry name" value="2-HYDROXYACID DEHYDROGENASE-RELATED"/>
    <property type="match status" value="1"/>
</dbReference>
<feature type="domain" description="D-isomer specific 2-hydroxyacid dehydrogenase catalytic" evidence="5">
    <location>
        <begin position="47"/>
        <end position="328"/>
    </location>
</feature>
<organism evidence="7 8">
    <name type="scientific">Actinoplanes sichuanensis</name>
    <dbReference type="NCBI Taxonomy" id="512349"/>
    <lineage>
        <taxon>Bacteria</taxon>
        <taxon>Bacillati</taxon>
        <taxon>Actinomycetota</taxon>
        <taxon>Actinomycetes</taxon>
        <taxon>Micromonosporales</taxon>
        <taxon>Micromonosporaceae</taxon>
        <taxon>Actinoplanes</taxon>
    </lineage>
</organism>
<dbReference type="Gene3D" id="3.40.50.720">
    <property type="entry name" value="NAD(P)-binding Rossmann-like Domain"/>
    <property type="match status" value="2"/>
</dbReference>
<proteinExistence type="inferred from homology"/>
<dbReference type="RefSeq" id="WP_317794125.1">
    <property type="nucleotide sequence ID" value="NZ_AP028461.1"/>
</dbReference>
<sequence>MNRPNVLVLLPPESWAQQFDPARRVRLRSLSRDDDPMWLPDLTAPGLTARLAAVEVLLTGWGTPYLDEAALDRLPRLRAVMHCAGTVRTFASPAVWQRGIVVSSSAEINAEPVAEFTLAAIIMAGKKAPFLAADARLHRTYQAQPLHRGPLGNVGLTIGIVGFSRIGRRTVELVNQVLRNVRCLVVDPFADPVDVGRHGAEHIGLDEMLPQVDVLSIHAPELPSTRHMIGATQLAALPDHSTVVNTARGSLIDTAALERECRTGRLQAILDVTDPEPLPAGSPLYDLPNVMITPHVAGSAGREVLRMTDGALDELARFSAGLPLRRPVLLDDLAHTA</sequence>
<reference evidence="8" key="1">
    <citation type="journal article" date="2019" name="Int. J. Syst. Evol. Microbiol.">
        <title>The Global Catalogue of Microorganisms (GCM) 10K type strain sequencing project: providing services to taxonomists for standard genome sequencing and annotation.</title>
        <authorList>
            <consortium name="The Broad Institute Genomics Platform"/>
            <consortium name="The Broad Institute Genome Sequencing Center for Infectious Disease"/>
            <person name="Wu L."/>
            <person name="Ma J."/>
        </authorList>
    </citation>
    <scope>NUCLEOTIDE SEQUENCE [LARGE SCALE GENOMIC DNA]</scope>
    <source>
        <strain evidence="8">CCM 7526</strain>
    </source>
</reference>
<keyword evidence="3" id="KW-0520">NAD</keyword>
<comment type="caution">
    <text evidence="7">The sequence shown here is derived from an EMBL/GenBank/DDBJ whole genome shotgun (WGS) entry which is preliminary data.</text>
</comment>
<evidence type="ECO:0000256" key="4">
    <source>
        <dbReference type="RuleBase" id="RU003719"/>
    </source>
</evidence>
<dbReference type="EMBL" id="JBHTMK010000079">
    <property type="protein sequence ID" value="MFD1374276.1"/>
    <property type="molecule type" value="Genomic_DNA"/>
</dbReference>
<dbReference type="SUPFAM" id="SSF51735">
    <property type="entry name" value="NAD(P)-binding Rossmann-fold domains"/>
    <property type="match status" value="1"/>
</dbReference>
<evidence type="ECO:0000256" key="3">
    <source>
        <dbReference type="ARBA" id="ARBA00023027"/>
    </source>
</evidence>
<gene>
    <name evidence="7" type="ORF">ACFQ5G_53870</name>
</gene>
<dbReference type="Pfam" id="PF00389">
    <property type="entry name" value="2-Hacid_dh"/>
    <property type="match status" value="1"/>
</dbReference>
<dbReference type="SUPFAM" id="SSF52283">
    <property type="entry name" value="Formate/glycerate dehydrogenase catalytic domain-like"/>
    <property type="match status" value="1"/>
</dbReference>
<protein>
    <submittedName>
        <fullName evidence="7">Hydroxyacid dehydrogenase</fullName>
    </submittedName>
</protein>
<keyword evidence="2 4" id="KW-0560">Oxidoreductase</keyword>
<dbReference type="InterPro" id="IPR050223">
    <property type="entry name" value="D-isomer_2-hydroxyacid_DH"/>
</dbReference>
<dbReference type="InterPro" id="IPR006139">
    <property type="entry name" value="D-isomer_2_OHA_DH_cat_dom"/>
</dbReference>
<comment type="similarity">
    <text evidence="1 4">Belongs to the D-isomer specific 2-hydroxyacid dehydrogenase family.</text>
</comment>
<evidence type="ECO:0000313" key="7">
    <source>
        <dbReference type="EMBL" id="MFD1374276.1"/>
    </source>
</evidence>
<dbReference type="Pfam" id="PF02826">
    <property type="entry name" value="2-Hacid_dh_C"/>
    <property type="match status" value="1"/>
</dbReference>
<dbReference type="CDD" id="cd12167">
    <property type="entry name" value="2-Hacid_dh_8"/>
    <property type="match status" value="1"/>
</dbReference>
<dbReference type="InterPro" id="IPR036291">
    <property type="entry name" value="NAD(P)-bd_dom_sf"/>
</dbReference>
<evidence type="ECO:0000259" key="5">
    <source>
        <dbReference type="Pfam" id="PF00389"/>
    </source>
</evidence>
<dbReference type="PANTHER" id="PTHR10996:SF178">
    <property type="entry name" value="2-HYDROXYACID DEHYDROGENASE YGL185C-RELATED"/>
    <property type="match status" value="1"/>
</dbReference>
<accession>A0ABW4ATQ8</accession>
<keyword evidence="8" id="KW-1185">Reference proteome</keyword>
<evidence type="ECO:0000256" key="2">
    <source>
        <dbReference type="ARBA" id="ARBA00023002"/>
    </source>
</evidence>
<dbReference type="Proteomes" id="UP001597183">
    <property type="component" value="Unassembled WGS sequence"/>
</dbReference>
<dbReference type="InterPro" id="IPR006140">
    <property type="entry name" value="D-isomer_DH_NAD-bd"/>
</dbReference>
<name>A0ABW4ATQ8_9ACTN</name>
<feature type="domain" description="D-isomer specific 2-hydroxyacid dehydrogenase NAD-binding" evidence="6">
    <location>
        <begin position="151"/>
        <end position="297"/>
    </location>
</feature>
<evidence type="ECO:0000313" key="8">
    <source>
        <dbReference type="Proteomes" id="UP001597183"/>
    </source>
</evidence>
<evidence type="ECO:0000256" key="1">
    <source>
        <dbReference type="ARBA" id="ARBA00005854"/>
    </source>
</evidence>